<evidence type="ECO:0000313" key="1">
    <source>
        <dbReference type="EMBL" id="TCS86539.1"/>
    </source>
</evidence>
<dbReference type="PANTHER" id="PTHR35399">
    <property type="entry name" value="SLR8030 PROTEIN"/>
    <property type="match status" value="1"/>
</dbReference>
<reference evidence="1 2" key="1">
    <citation type="submission" date="2019-03" db="EMBL/GenBank/DDBJ databases">
        <title>Genomic Encyclopedia of Type Strains, Phase IV (KMG-IV): sequencing the most valuable type-strain genomes for metagenomic binning, comparative biology and taxonomic classification.</title>
        <authorList>
            <person name="Goeker M."/>
        </authorList>
    </citation>
    <scope>NUCLEOTIDE SEQUENCE [LARGE SCALE GENOMIC DNA]</scope>
    <source>
        <strain evidence="1 2">DSM 21100</strain>
    </source>
</reference>
<evidence type="ECO:0008006" key="3">
    <source>
        <dbReference type="Google" id="ProtNLM"/>
    </source>
</evidence>
<dbReference type="SUPFAM" id="SSF63829">
    <property type="entry name" value="Calcium-dependent phosphotriesterase"/>
    <property type="match status" value="1"/>
</dbReference>
<accession>A0A4R3KQP4</accession>
<keyword evidence="2" id="KW-1185">Reference proteome</keyword>
<name>A0A4R3KQP4_9SPHI</name>
<comment type="caution">
    <text evidence="1">The sequence shown here is derived from an EMBL/GenBank/DDBJ whole genome shotgun (WGS) entry which is preliminary data.</text>
</comment>
<dbReference type="RefSeq" id="WP_132129550.1">
    <property type="nucleotide sequence ID" value="NZ_CP042432.1"/>
</dbReference>
<dbReference type="OrthoDB" id="9801383at2"/>
<evidence type="ECO:0000313" key="2">
    <source>
        <dbReference type="Proteomes" id="UP000295807"/>
    </source>
</evidence>
<dbReference type="Proteomes" id="UP000295807">
    <property type="component" value="Unassembled WGS sequence"/>
</dbReference>
<dbReference type="Pfam" id="PF05787">
    <property type="entry name" value="PhoX"/>
    <property type="match status" value="1"/>
</dbReference>
<protein>
    <recommendedName>
        <fullName evidence="3">Phosphatase</fullName>
    </recommendedName>
</protein>
<dbReference type="InterPro" id="IPR008557">
    <property type="entry name" value="PhoX"/>
</dbReference>
<gene>
    <name evidence="1" type="ORF">EDD80_10772</name>
</gene>
<proteinExistence type="predicted"/>
<dbReference type="AlphaFoldDB" id="A0A4R3KQP4"/>
<sequence length="454" mass="50215">MSTHKNTFRDSRRSFLKNSGIVSIGFLGLHRFALGASRQGTPGVYDRYGPLLPDPAGIMDLPKGFSYKIISRKGEKMADGLLSPGRNDAMATFQGPGDKVIIIRNHEITSDDLENGPFGLQQELLKKIDPEYVYDYGFGKTPSLGGTTTLVYNERSQKLELEYLSLAGTIRNCAGGPTPWGSWLTCEETYESRKEGQNEQDHGYVFEVPASAKIKPAKPVALKAMGRFNHEAVAVDPETGIVYETEDRHDGLIYRFIPTQPGKLSAGGKLQALAVKGEKSFDTRNWEQTTIEEGKPLDTEWIDLENVDSPVDDLHIRGFEQGAARFARGEGMWYGNNEVYFACTNGGKEKQGQVFRYIPRSGKLELFAEPNDKQLLRHCDNLTVSPWGDVVLSEDNESPRILGITPAGEIFHLAHNVGYESELAGVVFSPSGKTLFVNIQHAGLTLAITGDWKH</sequence>
<dbReference type="EMBL" id="SMAD01000007">
    <property type="protein sequence ID" value="TCS86539.1"/>
    <property type="molecule type" value="Genomic_DNA"/>
</dbReference>
<dbReference type="PANTHER" id="PTHR35399:SF4">
    <property type="entry name" value="MEMBRANE PROTEIN"/>
    <property type="match status" value="1"/>
</dbReference>
<organism evidence="1 2">
    <name type="scientific">Anseongella ginsenosidimutans</name>
    <dbReference type="NCBI Taxonomy" id="496056"/>
    <lineage>
        <taxon>Bacteria</taxon>
        <taxon>Pseudomonadati</taxon>
        <taxon>Bacteroidota</taxon>
        <taxon>Sphingobacteriia</taxon>
        <taxon>Sphingobacteriales</taxon>
        <taxon>Sphingobacteriaceae</taxon>
        <taxon>Anseongella</taxon>
    </lineage>
</organism>